<comment type="caution">
    <text evidence="1">The sequence shown here is derived from an EMBL/GenBank/DDBJ whole genome shotgun (WGS) entry which is preliminary data.</text>
</comment>
<accession>A0ABU1K9J7</accession>
<reference evidence="1 2" key="1">
    <citation type="submission" date="2023-07" db="EMBL/GenBank/DDBJ databases">
        <title>Genomic Encyclopedia of Type Strains, Phase IV (KMG-IV): sequencing the most valuable type-strain genomes for metagenomic binning, comparative biology and taxonomic classification.</title>
        <authorList>
            <person name="Goeker M."/>
        </authorList>
    </citation>
    <scope>NUCLEOTIDE SEQUENCE [LARGE SCALE GENOMIC DNA]</scope>
    <source>
        <strain evidence="1 2">DSM 102814</strain>
    </source>
</reference>
<organism evidence="1 2">
    <name type="scientific">Mesonia maritima</name>
    <dbReference type="NCBI Taxonomy" id="1793873"/>
    <lineage>
        <taxon>Bacteria</taxon>
        <taxon>Pseudomonadati</taxon>
        <taxon>Bacteroidota</taxon>
        <taxon>Flavobacteriia</taxon>
        <taxon>Flavobacteriales</taxon>
        <taxon>Flavobacteriaceae</taxon>
        <taxon>Mesonia</taxon>
    </lineage>
</organism>
<gene>
    <name evidence="1" type="ORF">GGR31_002964</name>
</gene>
<keyword evidence="2" id="KW-1185">Reference proteome</keyword>
<sequence length="111" mass="13332">MIKKENLIGVWETKDFPLYNYDDNKTFVFYISDDYKSTFYKKEPNTDNYIYVISEIKIRDNEDGSFLLSFNDNAVSNEYLEFKGEMFGFQKPNSFVCEIPKFGKRYFEKIN</sequence>
<proteinExistence type="predicted"/>
<protein>
    <recommendedName>
        <fullName evidence="3">TIGR03067 domain-containing protein</fullName>
    </recommendedName>
</protein>
<evidence type="ECO:0000313" key="1">
    <source>
        <dbReference type="EMBL" id="MDR6302284.1"/>
    </source>
</evidence>
<dbReference type="RefSeq" id="WP_309730763.1">
    <property type="nucleotide sequence ID" value="NZ_JAVDQA010000014.1"/>
</dbReference>
<evidence type="ECO:0000313" key="2">
    <source>
        <dbReference type="Proteomes" id="UP001257659"/>
    </source>
</evidence>
<evidence type="ECO:0008006" key="3">
    <source>
        <dbReference type="Google" id="ProtNLM"/>
    </source>
</evidence>
<dbReference type="EMBL" id="JAVDQA010000014">
    <property type="protein sequence ID" value="MDR6302284.1"/>
    <property type="molecule type" value="Genomic_DNA"/>
</dbReference>
<name>A0ABU1K9J7_9FLAO</name>
<dbReference type="Proteomes" id="UP001257659">
    <property type="component" value="Unassembled WGS sequence"/>
</dbReference>